<sequence length="266" mass="28406">MSKHEADQTPADADGPAEGPGSFIGFVASGAWKLATGAPRRAMDLAQKGLSEAEKLALTTLRKRMDAVADDEAPHDEDDAPQPPSRPAAATPSGMAAASGRLTAAAAMARLMEESLEQTAEQALERLALRTVRQLVPDEARILAALVDGHSAALVHVGAGPLVGPASQRWLENLSPVGRECGVRLLDQIPTYLANLRNLGLLESGDEDKALHLKYQLIEADTLVRKTCGEIEKAGLRVKFFRRTIRISEAGKAFWNACEGVGNQSW</sequence>
<dbReference type="InterPro" id="IPR025506">
    <property type="entry name" value="Abi_alpha"/>
</dbReference>
<feature type="compositionally biased region" description="Low complexity" evidence="1">
    <location>
        <begin position="87"/>
        <end position="97"/>
    </location>
</feature>
<dbReference type="AlphaFoldDB" id="A0A4R7P491"/>
<keyword evidence="3" id="KW-1185">Reference proteome</keyword>
<gene>
    <name evidence="2" type="ORF">DFR24_2830</name>
</gene>
<dbReference type="RefSeq" id="WP_133882004.1">
    <property type="nucleotide sequence ID" value="NZ_SOBT01000009.1"/>
</dbReference>
<reference evidence="2 3" key="1">
    <citation type="submission" date="2019-03" db="EMBL/GenBank/DDBJ databases">
        <title>Genomic Encyclopedia of Type Strains, Phase IV (KMG-IV): sequencing the most valuable type-strain genomes for metagenomic binning, comparative biology and taxonomic classification.</title>
        <authorList>
            <person name="Goeker M."/>
        </authorList>
    </citation>
    <scope>NUCLEOTIDE SEQUENCE [LARGE SCALE GENOMIC DNA]</scope>
    <source>
        <strain evidence="2 3">DSM 26377</strain>
    </source>
</reference>
<feature type="compositionally biased region" description="Acidic residues" evidence="1">
    <location>
        <begin position="69"/>
        <end position="80"/>
    </location>
</feature>
<organism evidence="2 3">
    <name type="scientific">Panacagrimonas perspica</name>
    <dbReference type="NCBI Taxonomy" id="381431"/>
    <lineage>
        <taxon>Bacteria</taxon>
        <taxon>Pseudomonadati</taxon>
        <taxon>Pseudomonadota</taxon>
        <taxon>Gammaproteobacteria</taxon>
        <taxon>Nevskiales</taxon>
        <taxon>Nevskiaceae</taxon>
        <taxon>Panacagrimonas</taxon>
    </lineage>
</organism>
<accession>A0A4R7P491</accession>
<evidence type="ECO:0000256" key="1">
    <source>
        <dbReference type="SAM" id="MobiDB-lite"/>
    </source>
</evidence>
<dbReference type="Gene3D" id="3.30.110.190">
    <property type="match status" value="1"/>
</dbReference>
<evidence type="ECO:0000313" key="3">
    <source>
        <dbReference type="Proteomes" id="UP000295341"/>
    </source>
</evidence>
<feature type="region of interest" description="Disordered" evidence="1">
    <location>
        <begin position="69"/>
        <end position="97"/>
    </location>
</feature>
<proteinExistence type="predicted"/>
<dbReference type="Proteomes" id="UP000295341">
    <property type="component" value="Unassembled WGS sequence"/>
</dbReference>
<comment type="caution">
    <text evidence="2">The sequence shown here is derived from an EMBL/GenBank/DDBJ whole genome shotgun (WGS) entry which is preliminary data.</text>
</comment>
<dbReference type="Pfam" id="PF14337">
    <property type="entry name" value="Abi_alpha"/>
    <property type="match status" value="1"/>
</dbReference>
<protein>
    <submittedName>
        <fullName evidence="2">Uncharacterized protein DUF4393</fullName>
    </submittedName>
</protein>
<feature type="region of interest" description="Disordered" evidence="1">
    <location>
        <begin position="1"/>
        <end position="22"/>
    </location>
</feature>
<evidence type="ECO:0000313" key="2">
    <source>
        <dbReference type="EMBL" id="TDU28458.1"/>
    </source>
</evidence>
<name>A0A4R7P491_9GAMM</name>
<dbReference type="EMBL" id="SOBT01000009">
    <property type="protein sequence ID" value="TDU28458.1"/>
    <property type="molecule type" value="Genomic_DNA"/>
</dbReference>